<dbReference type="Proteomes" id="UP000276133">
    <property type="component" value="Unassembled WGS sequence"/>
</dbReference>
<reference evidence="1 2" key="1">
    <citation type="journal article" date="2018" name="Sci. Rep.">
        <title>Genomic signatures of local adaptation to the degree of environmental predictability in rotifers.</title>
        <authorList>
            <person name="Franch-Gras L."/>
            <person name="Hahn C."/>
            <person name="Garcia-Roger E.M."/>
            <person name="Carmona M.J."/>
            <person name="Serra M."/>
            <person name="Gomez A."/>
        </authorList>
    </citation>
    <scope>NUCLEOTIDE SEQUENCE [LARGE SCALE GENOMIC DNA]</scope>
    <source>
        <strain evidence="1">HYR1</strain>
    </source>
</reference>
<organism evidence="1 2">
    <name type="scientific">Brachionus plicatilis</name>
    <name type="common">Marine rotifer</name>
    <name type="synonym">Brachionus muelleri</name>
    <dbReference type="NCBI Taxonomy" id="10195"/>
    <lineage>
        <taxon>Eukaryota</taxon>
        <taxon>Metazoa</taxon>
        <taxon>Spiralia</taxon>
        <taxon>Gnathifera</taxon>
        <taxon>Rotifera</taxon>
        <taxon>Eurotatoria</taxon>
        <taxon>Monogononta</taxon>
        <taxon>Pseudotrocha</taxon>
        <taxon>Ploima</taxon>
        <taxon>Brachionidae</taxon>
        <taxon>Brachionus</taxon>
    </lineage>
</organism>
<keyword evidence="2" id="KW-1185">Reference proteome</keyword>
<name>A0A3M7QKU1_BRAPC</name>
<sequence length="118" mass="14107">MPEYKEKTIYRSQKCTDKNFNELVGFFKRKNNSSDCLFYFVNLVTSFPLKNGFNRKKKLYEEITNKIFFDNCYIQPLKNLRRPLEQINSNYFLFIVNTVISLKIELTISGILKKEIII</sequence>
<evidence type="ECO:0000313" key="2">
    <source>
        <dbReference type="Proteomes" id="UP000276133"/>
    </source>
</evidence>
<protein>
    <submittedName>
        <fullName evidence="1">Uncharacterized protein</fullName>
    </submittedName>
</protein>
<dbReference type="EMBL" id="REGN01005902">
    <property type="protein sequence ID" value="RNA11641.1"/>
    <property type="molecule type" value="Genomic_DNA"/>
</dbReference>
<gene>
    <name evidence="1" type="ORF">BpHYR1_015197</name>
</gene>
<evidence type="ECO:0000313" key="1">
    <source>
        <dbReference type="EMBL" id="RNA11641.1"/>
    </source>
</evidence>
<comment type="caution">
    <text evidence="1">The sequence shown here is derived from an EMBL/GenBank/DDBJ whole genome shotgun (WGS) entry which is preliminary data.</text>
</comment>
<accession>A0A3M7QKU1</accession>
<dbReference type="AlphaFoldDB" id="A0A3M7QKU1"/>
<proteinExistence type="predicted"/>